<protein>
    <recommendedName>
        <fullName evidence="5">Ribosomal RNA large subunit methyltransferase H</fullName>
        <ecNumber evidence="5">2.1.1.177</ecNumber>
    </recommendedName>
    <alternativeName>
        <fullName evidence="5">23S rRNA (pseudouridine1915-N3)-methyltransferase</fullName>
    </alternativeName>
    <alternativeName>
        <fullName evidence="5">23S rRNA m3Psi1915 methyltransferase</fullName>
    </alternativeName>
    <alternativeName>
        <fullName evidence="5">rRNA (pseudouridine-N3-)-methyltransferase RlmH</fullName>
    </alternativeName>
</protein>
<name>A0A354M176_9BACT</name>
<organism evidence="6 7">
    <name type="scientific">Coprobacter fastidiosus</name>
    <dbReference type="NCBI Taxonomy" id="1099853"/>
    <lineage>
        <taxon>Bacteria</taxon>
        <taxon>Pseudomonadati</taxon>
        <taxon>Bacteroidota</taxon>
        <taxon>Bacteroidia</taxon>
        <taxon>Bacteroidales</taxon>
        <taxon>Barnesiellaceae</taxon>
        <taxon>Coprobacter</taxon>
    </lineage>
</organism>
<feature type="binding site" evidence="5">
    <location>
        <position position="73"/>
    </location>
    <ligand>
        <name>S-adenosyl-L-methionine</name>
        <dbReference type="ChEBI" id="CHEBI:59789"/>
    </ligand>
</feature>
<dbReference type="Pfam" id="PF02590">
    <property type="entry name" value="SPOUT_MTase"/>
    <property type="match status" value="1"/>
</dbReference>
<comment type="subcellular location">
    <subcellularLocation>
        <location evidence="5">Cytoplasm</location>
    </subcellularLocation>
</comment>
<dbReference type="EMBL" id="DNWC01000059">
    <property type="protein sequence ID" value="HBJ08265.1"/>
    <property type="molecule type" value="Genomic_DNA"/>
</dbReference>
<dbReference type="NCBIfam" id="NF000990">
    <property type="entry name" value="PRK00103.2-4"/>
    <property type="match status" value="1"/>
</dbReference>
<evidence type="ECO:0000256" key="4">
    <source>
        <dbReference type="ARBA" id="ARBA00038303"/>
    </source>
</evidence>
<evidence type="ECO:0000256" key="5">
    <source>
        <dbReference type="HAMAP-Rule" id="MF_00658"/>
    </source>
</evidence>
<comment type="caution">
    <text evidence="6">The sequence shown here is derived from an EMBL/GenBank/DDBJ whole genome shotgun (WGS) entry which is preliminary data.</text>
</comment>
<dbReference type="InterPro" id="IPR029028">
    <property type="entry name" value="Alpha/beta_knot_MTases"/>
</dbReference>
<dbReference type="Gene3D" id="3.40.1280.10">
    <property type="match status" value="1"/>
</dbReference>
<dbReference type="PIRSF" id="PIRSF004505">
    <property type="entry name" value="MT_bac"/>
    <property type="match status" value="1"/>
</dbReference>
<dbReference type="PANTHER" id="PTHR33603:SF1">
    <property type="entry name" value="RIBOSOMAL RNA LARGE SUBUNIT METHYLTRANSFERASE H"/>
    <property type="match status" value="1"/>
</dbReference>
<keyword evidence="5" id="KW-0963">Cytoplasm</keyword>
<comment type="similarity">
    <text evidence="4 5">Belongs to the RNA methyltransferase RlmH family.</text>
</comment>
<dbReference type="SUPFAM" id="SSF75217">
    <property type="entry name" value="alpha/beta knot"/>
    <property type="match status" value="1"/>
</dbReference>
<keyword evidence="2 5" id="KW-0808">Transferase</keyword>
<reference evidence="6 7" key="1">
    <citation type="journal article" date="2018" name="Nat. Biotechnol.">
        <title>A standardized bacterial taxonomy based on genome phylogeny substantially revises the tree of life.</title>
        <authorList>
            <person name="Parks D.H."/>
            <person name="Chuvochina M."/>
            <person name="Waite D.W."/>
            <person name="Rinke C."/>
            <person name="Skarshewski A."/>
            <person name="Chaumeil P.A."/>
            <person name="Hugenholtz P."/>
        </authorList>
    </citation>
    <scope>NUCLEOTIDE SEQUENCE [LARGE SCALE GENOMIC DNA]</scope>
    <source>
        <strain evidence="6">UBA11482</strain>
    </source>
</reference>
<keyword evidence="1 5" id="KW-0489">Methyltransferase</keyword>
<sequence length="157" mass="18539">MKILLLVVGKTTESYFSEAIKEYSERLKHYITFDMEVIPDLKNMKNLSFDQQKEKEADQIFKFLQSGDYLVLLDERGKEYSSVQFAAYIERKTHVVPKRLVFIVGGPYGFSSRMYEAANEKISLSKMTFSHQMIRMIFVEQLYRAMTILNNEPYHHE</sequence>
<keyword evidence="3 5" id="KW-0949">S-adenosyl-L-methionine</keyword>
<comment type="subunit">
    <text evidence="5">Homodimer.</text>
</comment>
<dbReference type="EC" id="2.1.1.177" evidence="5"/>
<feature type="binding site" evidence="5">
    <location>
        <position position="105"/>
    </location>
    <ligand>
        <name>S-adenosyl-L-methionine</name>
        <dbReference type="ChEBI" id="CHEBI:59789"/>
    </ligand>
</feature>
<dbReference type="AlphaFoldDB" id="A0A354M176"/>
<dbReference type="Proteomes" id="UP000262954">
    <property type="component" value="Unassembled WGS sequence"/>
</dbReference>
<feature type="binding site" evidence="5">
    <location>
        <begin position="124"/>
        <end position="129"/>
    </location>
    <ligand>
        <name>S-adenosyl-L-methionine</name>
        <dbReference type="ChEBI" id="CHEBI:59789"/>
    </ligand>
</feature>
<evidence type="ECO:0000256" key="3">
    <source>
        <dbReference type="ARBA" id="ARBA00022691"/>
    </source>
</evidence>
<evidence type="ECO:0000256" key="2">
    <source>
        <dbReference type="ARBA" id="ARBA00022679"/>
    </source>
</evidence>
<dbReference type="HAMAP" id="MF_00658">
    <property type="entry name" value="23SrRNA_methyltr_H"/>
    <property type="match status" value="1"/>
</dbReference>
<proteinExistence type="inferred from homology"/>
<evidence type="ECO:0000256" key="1">
    <source>
        <dbReference type="ARBA" id="ARBA00022603"/>
    </source>
</evidence>
<dbReference type="InterPro" id="IPR003742">
    <property type="entry name" value="RlmH-like"/>
</dbReference>
<comment type="function">
    <text evidence="5">Specifically methylates the pseudouridine at position 1915 (m3Psi1915) in 23S rRNA.</text>
</comment>
<keyword evidence="5" id="KW-0698">rRNA processing</keyword>
<dbReference type="RefSeq" id="WP_122303586.1">
    <property type="nucleotide sequence ID" value="NZ_CAJKYL010000056.1"/>
</dbReference>
<evidence type="ECO:0000313" key="7">
    <source>
        <dbReference type="Proteomes" id="UP000262954"/>
    </source>
</evidence>
<evidence type="ECO:0000313" key="6">
    <source>
        <dbReference type="EMBL" id="HBJ08265.1"/>
    </source>
</evidence>
<dbReference type="GO" id="GO:0005737">
    <property type="term" value="C:cytoplasm"/>
    <property type="evidence" value="ECO:0007669"/>
    <property type="project" value="UniProtKB-SubCell"/>
</dbReference>
<dbReference type="PANTHER" id="PTHR33603">
    <property type="entry name" value="METHYLTRANSFERASE"/>
    <property type="match status" value="1"/>
</dbReference>
<accession>A0A354M176</accession>
<dbReference type="CDD" id="cd18081">
    <property type="entry name" value="RlmH-like"/>
    <property type="match status" value="1"/>
</dbReference>
<dbReference type="InterPro" id="IPR029026">
    <property type="entry name" value="tRNA_m1G_MTases_N"/>
</dbReference>
<gene>
    <name evidence="5" type="primary">rlmH</name>
    <name evidence="6" type="ORF">DDY73_04615</name>
</gene>
<dbReference type="GO" id="GO:0070038">
    <property type="term" value="F:rRNA (pseudouridine-N3-)-methyltransferase activity"/>
    <property type="evidence" value="ECO:0007669"/>
    <property type="project" value="UniProtKB-UniRule"/>
</dbReference>
<comment type="catalytic activity">
    <reaction evidence="5">
        <text>pseudouridine(1915) in 23S rRNA + S-adenosyl-L-methionine = N(3)-methylpseudouridine(1915) in 23S rRNA + S-adenosyl-L-homocysteine + H(+)</text>
        <dbReference type="Rhea" id="RHEA:42752"/>
        <dbReference type="Rhea" id="RHEA-COMP:10221"/>
        <dbReference type="Rhea" id="RHEA-COMP:10222"/>
        <dbReference type="ChEBI" id="CHEBI:15378"/>
        <dbReference type="ChEBI" id="CHEBI:57856"/>
        <dbReference type="ChEBI" id="CHEBI:59789"/>
        <dbReference type="ChEBI" id="CHEBI:65314"/>
        <dbReference type="ChEBI" id="CHEBI:74486"/>
        <dbReference type="EC" id="2.1.1.177"/>
    </reaction>
</comment>